<evidence type="ECO:0000259" key="2">
    <source>
        <dbReference type="Pfam" id="PF14344"/>
    </source>
</evidence>
<sequence>MKALNQLGKIRLVKSLVTLVAVTVFFSACSKDDNDDILSGEAKVMIVNSASGSAAQDFYLDNTKVNAQAVAYSQSTAYIATPAGYSRKGEFKNSGSTTANFTGYVDVLPNKSYTFFYTTKADGSGNSSAVFQDETTTSSTTRARVRFVNLASGFNSANFLITGGTTLASNVAFAAASTYNDVDPGTILLQTSLATGGTASANLGSFTLQAGKIYTIYTSGSLTATVSAGLITHN</sequence>
<dbReference type="OrthoDB" id="9792011at2"/>
<dbReference type="Pfam" id="PF14344">
    <property type="entry name" value="DUF4397"/>
    <property type="match status" value="1"/>
</dbReference>
<feature type="domain" description="DUF4397" evidence="2">
    <location>
        <begin position="42"/>
        <end position="152"/>
    </location>
</feature>
<dbReference type="RefSeq" id="WP_079700599.1">
    <property type="nucleotide sequence ID" value="NZ_FUYR01000001.1"/>
</dbReference>
<dbReference type="STRING" id="572036.SAMN05661099_0081"/>
<keyword evidence="4" id="KW-1185">Reference proteome</keyword>
<dbReference type="AlphaFoldDB" id="A0A1T4ZYB7"/>
<gene>
    <name evidence="3" type="ORF">SAMN05661099_0081</name>
</gene>
<proteinExistence type="predicted"/>
<dbReference type="InterPro" id="IPR025510">
    <property type="entry name" value="DUF4397"/>
</dbReference>
<feature type="chain" id="PRO_5013046681" description="DUF4397 domain-containing protein" evidence="1">
    <location>
        <begin position="31"/>
        <end position="234"/>
    </location>
</feature>
<name>A0A1T4ZYB7_9SPHI</name>
<evidence type="ECO:0000313" key="3">
    <source>
        <dbReference type="EMBL" id="SKB27718.1"/>
    </source>
</evidence>
<reference evidence="4" key="1">
    <citation type="submission" date="2017-02" db="EMBL/GenBank/DDBJ databases">
        <authorList>
            <person name="Varghese N."/>
            <person name="Submissions S."/>
        </authorList>
    </citation>
    <scope>NUCLEOTIDE SEQUENCE [LARGE SCALE GENOMIC DNA]</scope>
    <source>
        <strain evidence="4">DSM 22385</strain>
    </source>
</reference>
<accession>A0A1T4ZYB7</accession>
<feature type="signal peptide" evidence="1">
    <location>
        <begin position="1"/>
        <end position="30"/>
    </location>
</feature>
<keyword evidence="1" id="KW-0732">Signal</keyword>
<evidence type="ECO:0000256" key="1">
    <source>
        <dbReference type="SAM" id="SignalP"/>
    </source>
</evidence>
<dbReference type="PROSITE" id="PS51257">
    <property type="entry name" value="PROKAR_LIPOPROTEIN"/>
    <property type="match status" value="1"/>
</dbReference>
<organism evidence="3 4">
    <name type="scientific">Daejeonella lutea</name>
    <dbReference type="NCBI Taxonomy" id="572036"/>
    <lineage>
        <taxon>Bacteria</taxon>
        <taxon>Pseudomonadati</taxon>
        <taxon>Bacteroidota</taxon>
        <taxon>Sphingobacteriia</taxon>
        <taxon>Sphingobacteriales</taxon>
        <taxon>Sphingobacteriaceae</taxon>
        <taxon>Daejeonella</taxon>
    </lineage>
</organism>
<dbReference type="EMBL" id="FUYR01000001">
    <property type="protein sequence ID" value="SKB27718.1"/>
    <property type="molecule type" value="Genomic_DNA"/>
</dbReference>
<dbReference type="Proteomes" id="UP000189981">
    <property type="component" value="Unassembled WGS sequence"/>
</dbReference>
<protein>
    <recommendedName>
        <fullName evidence="2">DUF4397 domain-containing protein</fullName>
    </recommendedName>
</protein>
<evidence type="ECO:0000313" key="4">
    <source>
        <dbReference type="Proteomes" id="UP000189981"/>
    </source>
</evidence>